<reference evidence="1" key="1">
    <citation type="submission" date="2014-09" db="EMBL/GenBank/DDBJ databases">
        <authorList>
            <person name="Magalhaes I.L.F."/>
            <person name="Oliveira U."/>
            <person name="Santos F.R."/>
            <person name="Vidigal T.H.D.A."/>
            <person name="Brescovit A.D."/>
            <person name="Santos A.J."/>
        </authorList>
    </citation>
    <scope>NUCLEOTIDE SEQUENCE</scope>
    <source>
        <tissue evidence="1">Shoot tissue taken approximately 20 cm above the soil surface</tissue>
    </source>
</reference>
<protein>
    <submittedName>
        <fullName evidence="1">Uncharacterized protein</fullName>
    </submittedName>
</protein>
<dbReference type="EMBL" id="GBRH01262064">
    <property type="protein sequence ID" value="JAD35831.1"/>
    <property type="molecule type" value="Transcribed_RNA"/>
</dbReference>
<accession>A0A0A8ZAI7</accession>
<organism evidence="1">
    <name type="scientific">Arundo donax</name>
    <name type="common">Giant reed</name>
    <name type="synonym">Donax arundinaceus</name>
    <dbReference type="NCBI Taxonomy" id="35708"/>
    <lineage>
        <taxon>Eukaryota</taxon>
        <taxon>Viridiplantae</taxon>
        <taxon>Streptophyta</taxon>
        <taxon>Embryophyta</taxon>
        <taxon>Tracheophyta</taxon>
        <taxon>Spermatophyta</taxon>
        <taxon>Magnoliopsida</taxon>
        <taxon>Liliopsida</taxon>
        <taxon>Poales</taxon>
        <taxon>Poaceae</taxon>
        <taxon>PACMAD clade</taxon>
        <taxon>Arundinoideae</taxon>
        <taxon>Arundineae</taxon>
        <taxon>Arundo</taxon>
    </lineage>
</organism>
<proteinExistence type="predicted"/>
<dbReference type="AlphaFoldDB" id="A0A0A8ZAI7"/>
<reference evidence="1" key="2">
    <citation type="journal article" date="2015" name="Data Brief">
        <title>Shoot transcriptome of the giant reed, Arundo donax.</title>
        <authorList>
            <person name="Barrero R.A."/>
            <person name="Guerrero F.D."/>
            <person name="Moolhuijzen P."/>
            <person name="Goolsby J.A."/>
            <person name="Tidwell J."/>
            <person name="Bellgard S.E."/>
            <person name="Bellgard M.I."/>
        </authorList>
    </citation>
    <scope>NUCLEOTIDE SEQUENCE</scope>
    <source>
        <tissue evidence="1">Shoot tissue taken approximately 20 cm above the soil surface</tissue>
    </source>
</reference>
<sequence length="25" mass="3034">MTTNFLLHDLYVINYYIEVDVQSNE</sequence>
<name>A0A0A8ZAI7_ARUDO</name>
<evidence type="ECO:0000313" key="1">
    <source>
        <dbReference type="EMBL" id="JAD35831.1"/>
    </source>
</evidence>